<dbReference type="Proteomes" id="UP001139502">
    <property type="component" value="Unassembled WGS sequence"/>
</dbReference>
<keyword evidence="3" id="KW-1185">Reference proteome</keyword>
<evidence type="ECO:0000256" key="1">
    <source>
        <dbReference type="SAM" id="Phobius"/>
    </source>
</evidence>
<accession>A0A9X2HE57</accession>
<feature type="transmembrane region" description="Helical" evidence="1">
    <location>
        <begin position="35"/>
        <end position="58"/>
    </location>
</feature>
<feature type="transmembrane region" description="Helical" evidence="1">
    <location>
        <begin position="116"/>
        <end position="135"/>
    </location>
</feature>
<dbReference type="EMBL" id="JANAFB010000017">
    <property type="protein sequence ID" value="MCP3426042.1"/>
    <property type="molecule type" value="Genomic_DNA"/>
</dbReference>
<organism evidence="2 3">
    <name type="scientific">Rothia santali</name>
    <dbReference type="NCBI Taxonomy" id="2949643"/>
    <lineage>
        <taxon>Bacteria</taxon>
        <taxon>Bacillati</taxon>
        <taxon>Actinomycetota</taxon>
        <taxon>Actinomycetes</taxon>
        <taxon>Micrococcales</taxon>
        <taxon>Micrococcaceae</taxon>
        <taxon>Rothia</taxon>
    </lineage>
</organism>
<reference evidence="2" key="1">
    <citation type="submission" date="2022-06" db="EMBL/GenBank/DDBJ databases">
        <title>Rothia sp. isolated from sandalwood seedling.</title>
        <authorList>
            <person name="Tuikhar N."/>
            <person name="Kirdat K."/>
            <person name="Thorat V."/>
            <person name="Swetha P."/>
            <person name="Padma S."/>
            <person name="Sundararaj R."/>
            <person name="Yadav A."/>
        </authorList>
    </citation>
    <scope>NUCLEOTIDE SEQUENCE</scope>
    <source>
        <strain evidence="2">AR01</strain>
    </source>
</reference>
<evidence type="ECO:0000313" key="3">
    <source>
        <dbReference type="Proteomes" id="UP001139502"/>
    </source>
</evidence>
<sequence length="136" mass="15321">MRTRAVTISGLVVTASAFLVGTGLANENVNRGIFFYVLGAAGTAAFILLFICLVRIIYPSIEFKFTLESGPLLSWMDGKNPAPSRRVALRMLAVRVQKMFDHNIESLNILRSRYRMLLWVSMITTGIWITTVWFFA</sequence>
<proteinExistence type="predicted"/>
<comment type="caution">
    <text evidence="2">The sequence shown here is derived from an EMBL/GenBank/DDBJ whole genome shotgun (WGS) entry which is preliminary data.</text>
</comment>
<protein>
    <submittedName>
        <fullName evidence="2">Uncharacterized protein</fullName>
    </submittedName>
</protein>
<keyword evidence="1" id="KW-1133">Transmembrane helix</keyword>
<keyword evidence="1" id="KW-0472">Membrane</keyword>
<gene>
    <name evidence="2" type="ORF">NBM05_08505</name>
</gene>
<name>A0A9X2HE57_9MICC</name>
<dbReference type="AlphaFoldDB" id="A0A9X2HE57"/>
<keyword evidence="1" id="KW-0812">Transmembrane</keyword>
<evidence type="ECO:0000313" key="2">
    <source>
        <dbReference type="EMBL" id="MCP3426042.1"/>
    </source>
</evidence>
<dbReference type="RefSeq" id="WP_254166530.1">
    <property type="nucleotide sequence ID" value="NZ_JANAFB010000017.1"/>
</dbReference>